<evidence type="ECO:0000256" key="1">
    <source>
        <dbReference type="SAM" id="Coils"/>
    </source>
</evidence>
<feature type="compositionally biased region" description="Basic and acidic residues" evidence="2">
    <location>
        <begin position="259"/>
        <end position="269"/>
    </location>
</feature>
<dbReference type="Proteomes" id="UP001165082">
    <property type="component" value="Unassembled WGS sequence"/>
</dbReference>
<sequence>MKVDDRTVTGGGCKSLRWSKESEWNFLQSKWKARLEGELHDIAEPDEFKNATTANDGTKKFFLCDSARVPIKTIKEKKYRLAKKKNFLDQPSLTSSSMGNSLSAKKSASADLPKLSIISKDKLTPAQLLQLSYVKPTLRADSFGPGDAHQRALDNYYHVQDSLPPEPIPAAVLGNGSIMLRYANAAPPAMPASDVGGNTPLMCGLTGKPLPFPQIVDPRSLEEKVSVESAPLRALKKNTAEPKKRMLVQGKYNLKPRGSHYEREKERTEQNGGILDFITEVSSMGGNSSNTNNNDDSSVAGSASIASTTSGNTSNTKRSKRKTAKKTMSAKEVEEAMSEMNSLVSEMESVGSGEKWAGAGLAIKKHFSLLHNGKTNEGKDLYKDVPVTRFYDRFMTEGPRRGDGCFEADPKHAGVIYLEGILQKSKEYRKLKEVNKHNSDDLSKMKPTLKQRRTLKELEKQVVKAQRRLLRTEAYKLKYGRADRVKDKRDLSYLFEDSESEEEPQEKVEEPPPNEDLWLADTNIDLFAKEEVKPKTREKVEHSEREVVVAGMDLLEEMLLENIYEDFAAVLAELEERCMVACVIDVQARFRGWRWRNGNYKVVNRLMMRAKSRQKRRAKNGEGGEGGGAGGEGGGGVAEDGGGGGGTEDGAGNHHHEPYVDENGKAWVTLQDENGNYYYLCEETGESQWAE</sequence>
<keyword evidence="1" id="KW-0175">Coiled coil</keyword>
<feature type="compositionally biased region" description="Gly residues" evidence="2">
    <location>
        <begin position="621"/>
        <end position="649"/>
    </location>
</feature>
<accession>A0A9W7FA52</accession>
<dbReference type="OrthoDB" id="196683at2759"/>
<feature type="compositionally biased region" description="Low complexity" evidence="2">
    <location>
        <begin position="282"/>
        <end position="316"/>
    </location>
</feature>
<evidence type="ECO:0000313" key="5">
    <source>
        <dbReference type="Proteomes" id="UP001165082"/>
    </source>
</evidence>
<dbReference type="AlphaFoldDB" id="A0A9W7FA52"/>
<feature type="coiled-coil region" evidence="1">
    <location>
        <begin position="448"/>
        <end position="475"/>
    </location>
</feature>
<feature type="region of interest" description="Disordered" evidence="2">
    <location>
        <begin position="251"/>
        <end position="331"/>
    </location>
</feature>
<evidence type="ECO:0000256" key="2">
    <source>
        <dbReference type="SAM" id="MobiDB-lite"/>
    </source>
</evidence>
<feature type="region of interest" description="Disordered" evidence="2">
    <location>
        <begin position="495"/>
        <end position="514"/>
    </location>
</feature>
<dbReference type="InterPro" id="IPR001202">
    <property type="entry name" value="WW_dom"/>
</dbReference>
<dbReference type="PROSITE" id="PS50020">
    <property type="entry name" value="WW_DOMAIN_2"/>
    <property type="match status" value="1"/>
</dbReference>
<dbReference type="EMBL" id="BRXZ01000286">
    <property type="protein sequence ID" value="GMI08859.1"/>
    <property type="molecule type" value="Genomic_DNA"/>
</dbReference>
<evidence type="ECO:0000259" key="3">
    <source>
        <dbReference type="PROSITE" id="PS50020"/>
    </source>
</evidence>
<reference evidence="4" key="1">
    <citation type="submission" date="2022-07" db="EMBL/GenBank/DDBJ databases">
        <title>Genome analysis of Parmales, a sister group of diatoms, reveals the evolutionary specialization of diatoms from phago-mixotrophs to photoautotrophs.</title>
        <authorList>
            <person name="Ban H."/>
            <person name="Sato S."/>
            <person name="Yoshikawa S."/>
            <person name="Kazumasa Y."/>
            <person name="Nakamura Y."/>
            <person name="Ichinomiya M."/>
            <person name="Saitoh K."/>
            <person name="Sato N."/>
            <person name="Blanc-Mathieu R."/>
            <person name="Endo H."/>
            <person name="Kuwata A."/>
            <person name="Ogata H."/>
        </authorList>
    </citation>
    <scope>NUCLEOTIDE SEQUENCE</scope>
</reference>
<organism evidence="4 5">
    <name type="scientific">Triparma retinervis</name>
    <dbReference type="NCBI Taxonomy" id="2557542"/>
    <lineage>
        <taxon>Eukaryota</taxon>
        <taxon>Sar</taxon>
        <taxon>Stramenopiles</taxon>
        <taxon>Ochrophyta</taxon>
        <taxon>Bolidophyceae</taxon>
        <taxon>Parmales</taxon>
        <taxon>Triparmaceae</taxon>
        <taxon>Triparma</taxon>
    </lineage>
</organism>
<evidence type="ECO:0000313" key="4">
    <source>
        <dbReference type="EMBL" id="GMI08859.1"/>
    </source>
</evidence>
<keyword evidence="5" id="KW-1185">Reference proteome</keyword>
<protein>
    <recommendedName>
        <fullName evidence="3">WW domain-containing protein</fullName>
    </recommendedName>
</protein>
<feature type="region of interest" description="Disordered" evidence="2">
    <location>
        <begin position="612"/>
        <end position="666"/>
    </location>
</feature>
<name>A0A9W7FA52_9STRA</name>
<feature type="domain" description="WW" evidence="3">
    <location>
        <begin position="667"/>
        <end position="691"/>
    </location>
</feature>
<feature type="compositionally biased region" description="Basic and acidic residues" evidence="2">
    <location>
        <begin position="651"/>
        <end position="664"/>
    </location>
</feature>
<gene>
    <name evidence="4" type="ORF">TrRE_jg11207</name>
</gene>
<proteinExistence type="predicted"/>
<comment type="caution">
    <text evidence="4">The sequence shown here is derived from an EMBL/GenBank/DDBJ whole genome shotgun (WGS) entry which is preliminary data.</text>
</comment>